<keyword evidence="2" id="KW-1185">Reference proteome</keyword>
<dbReference type="GO" id="GO:0003697">
    <property type="term" value="F:single-stranded DNA binding"/>
    <property type="evidence" value="ECO:0007669"/>
    <property type="project" value="InterPro"/>
</dbReference>
<name>A0A7R9GEK1_9CRUS</name>
<dbReference type="AlphaFoldDB" id="A0A7R9GEK1"/>
<accession>A0A7R9GEK1</accession>
<evidence type="ECO:0000313" key="2">
    <source>
        <dbReference type="Proteomes" id="UP000678499"/>
    </source>
</evidence>
<reference evidence="1" key="1">
    <citation type="submission" date="2020-11" db="EMBL/GenBank/DDBJ databases">
        <authorList>
            <person name="Tran Van P."/>
        </authorList>
    </citation>
    <scope>NUCLEOTIDE SEQUENCE</scope>
</reference>
<dbReference type="EMBL" id="CAJPEX010001079">
    <property type="protein sequence ID" value="CAG0918141.1"/>
    <property type="molecule type" value="Genomic_DNA"/>
</dbReference>
<gene>
    <name evidence="1" type="ORF">NMOB1V02_LOCUS5705</name>
</gene>
<evidence type="ECO:0000313" key="1">
    <source>
        <dbReference type="EMBL" id="CAD7277989.1"/>
    </source>
</evidence>
<dbReference type="Pfam" id="PF15489">
    <property type="entry name" value="CTC1"/>
    <property type="match status" value="1"/>
</dbReference>
<organism evidence="1">
    <name type="scientific">Notodromas monacha</name>
    <dbReference type="NCBI Taxonomy" id="399045"/>
    <lineage>
        <taxon>Eukaryota</taxon>
        <taxon>Metazoa</taxon>
        <taxon>Ecdysozoa</taxon>
        <taxon>Arthropoda</taxon>
        <taxon>Crustacea</taxon>
        <taxon>Oligostraca</taxon>
        <taxon>Ostracoda</taxon>
        <taxon>Podocopa</taxon>
        <taxon>Podocopida</taxon>
        <taxon>Cypridocopina</taxon>
        <taxon>Cypridoidea</taxon>
        <taxon>Cyprididae</taxon>
        <taxon>Notodromas</taxon>
    </lineage>
</organism>
<proteinExistence type="predicted"/>
<protein>
    <recommendedName>
        <fullName evidence="3">CST complex subunit CTC1</fullName>
    </recommendedName>
</protein>
<evidence type="ECO:0008006" key="3">
    <source>
        <dbReference type="Google" id="ProtNLM"/>
    </source>
</evidence>
<dbReference type="InterPro" id="IPR029156">
    <property type="entry name" value="CTC1"/>
</dbReference>
<sequence length="765" mass="85573">MITLKGQVVSVHKYASTCKLLVKPPDFVDESGRKLFKEKTLCTVNYSTLAFLGISVPEIELKDWLNIENPDVKHLPDGMIVFCSNSSVLKVPEKLAVNSVRSPWTQAFDRIIVSLGVNCLSHYGWLLSYVTIIADKLGILVRHEPTDMQFLVRMAFDILTGCCGLKSLKFQPHQATQLTTEDSAEMLPALAQLEDEISCHSQPATLFPNIVEITKLTSQDHVSEWGFEQIDSQSVQTLLGVLGACSNSARPLLRDASGHVYIVFLETENSVLPNLSWLGACCIVRNFEVFHEKFDNESMVYIAVKPCDVQIISCLPRCQLANHVSHEAVILNRSRLHVNIHKPSMKGFLLDVMVKATDKVDANVKVRHRKLSLCLEGNEMLSIRPYLYPGSQITICLPDLPKWKYLCANTSVYWMKSDGCLRLSRAQHGLRITNGSFTHQICSHELRQNVDGSCEGVIDDVYRNKKNNFVNLRVTLSTSGLKTSVYCDIAALHFGNPLGLIPGMKVRITNLVKKMSGSGNHYYVATAMSDFFVSPKVSHSELLWPLVSLSRLLPDKLACVRFLLISFKPWFPVEFEAVCDSCSQLVPNESLEGPNCDTCPDSGWVLTASGKFVVSDGTCSKFVLEAKNEQVLQLLGIKGGFVKDFKTFVRSVRVFHLSHRNHVLFPSVLEESSEFAAKKRMAMQKLLMNFRPKNGLIVAAKCLLFQQTSGQDGSGIEGSTFWGRLYCQNVEEVTDFVEIPSDWVRSEEATHEAESMPFDISHFSQ</sequence>
<dbReference type="EMBL" id="OA883116">
    <property type="protein sequence ID" value="CAD7277989.1"/>
    <property type="molecule type" value="Genomic_DNA"/>
</dbReference>
<dbReference type="Proteomes" id="UP000678499">
    <property type="component" value="Unassembled WGS sequence"/>
</dbReference>